<dbReference type="GO" id="GO:0005506">
    <property type="term" value="F:iron ion binding"/>
    <property type="evidence" value="ECO:0007669"/>
    <property type="project" value="InterPro"/>
</dbReference>
<keyword evidence="5 14" id="KW-0812">Transmembrane</keyword>
<dbReference type="Gene3D" id="1.10.630.10">
    <property type="entry name" value="Cytochrome P450"/>
    <property type="match status" value="1"/>
</dbReference>
<evidence type="ECO:0000256" key="9">
    <source>
        <dbReference type="ARBA" id="ARBA00023004"/>
    </source>
</evidence>
<keyword evidence="10 13" id="KW-0503">Monooxygenase</keyword>
<dbReference type="EMBL" id="ML979135">
    <property type="protein sequence ID" value="KAF1916322.1"/>
    <property type="molecule type" value="Genomic_DNA"/>
</dbReference>
<evidence type="ECO:0000256" key="6">
    <source>
        <dbReference type="ARBA" id="ARBA00022723"/>
    </source>
</evidence>
<evidence type="ECO:0000256" key="13">
    <source>
        <dbReference type="RuleBase" id="RU000461"/>
    </source>
</evidence>
<evidence type="ECO:0000256" key="11">
    <source>
        <dbReference type="ARBA" id="ARBA00023136"/>
    </source>
</evidence>
<dbReference type="InterPro" id="IPR050121">
    <property type="entry name" value="Cytochrome_P450_monoxygenase"/>
</dbReference>
<evidence type="ECO:0000256" key="4">
    <source>
        <dbReference type="ARBA" id="ARBA00022617"/>
    </source>
</evidence>
<comment type="similarity">
    <text evidence="3 13">Belongs to the cytochrome P450 family.</text>
</comment>
<organism evidence="15 16">
    <name type="scientific">Ampelomyces quisqualis</name>
    <name type="common">Powdery mildew agent</name>
    <dbReference type="NCBI Taxonomy" id="50730"/>
    <lineage>
        <taxon>Eukaryota</taxon>
        <taxon>Fungi</taxon>
        <taxon>Dikarya</taxon>
        <taxon>Ascomycota</taxon>
        <taxon>Pezizomycotina</taxon>
        <taxon>Dothideomycetes</taxon>
        <taxon>Pleosporomycetidae</taxon>
        <taxon>Pleosporales</taxon>
        <taxon>Pleosporineae</taxon>
        <taxon>Phaeosphaeriaceae</taxon>
        <taxon>Ampelomyces</taxon>
    </lineage>
</organism>
<dbReference type="InterPro" id="IPR017972">
    <property type="entry name" value="Cyt_P450_CS"/>
</dbReference>
<feature type="binding site" description="axial binding residue" evidence="12">
    <location>
        <position position="464"/>
    </location>
    <ligand>
        <name>heme</name>
        <dbReference type="ChEBI" id="CHEBI:30413"/>
    </ligand>
    <ligandPart>
        <name>Fe</name>
        <dbReference type="ChEBI" id="CHEBI:18248"/>
    </ligandPart>
</feature>
<dbReference type="PANTHER" id="PTHR24305">
    <property type="entry name" value="CYTOCHROME P450"/>
    <property type="match status" value="1"/>
</dbReference>
<protein>
    <submittedName>
        <fullName evidence="15">Cytochrome P450 monooxygenase-like protein</fullName>
    </submittedName>
</protein>
<dbReference type="PRINTS" id="PR00385">
    <property type="entry name" value="P450"/>
</dbReference>
<gene>
    <name evidence="15" type="ORF">BDU57DRAFT_587345</name>
</gene>
<sequence>MLQQHNMAGPTTSAYSDLGLLHPSGIVIYGIIVVIFYILSQLIYNAFFHPLKHIPGPLLARSCGVPYALHILDGSMVTWIKKLHENYGEAVRLAPNEVSFTSGETAWPEIYGFRTGKYKNTGAYLKDLAWFPKPVNGVFSLIGSDEANHSRVRRSLAHAFSDKALRDQEQLVQQYVDLLIHRLDEHAVEKKHVDIMRWYNYTTFDVICDLTFGEPLYCLRDSVEHKWIQLVLSSVKAFGLLSVRTKYPIFAYYDKLKNYFQDTTAIVRARIEFFRVTKEKVTRRLEKGTDRPDFFSYIVKSQESETKAITRDEMDSNSILFLIAGSETTATTLSGTTYLLLSNPTKYAKLVSEIRSKFSAASDITVEEVNNLEYMIACLQEGLRYYPPVPTGFPRIVPSGGDHISGRFVPAGTSVYVSQHAANHSVRNFKDPEEYVPERWLGDEQYKDDVRDVFNPFSFGPRNCLGKNLAYAEMRLILAKVLWHFDLELVDKEQDWMKDQKVFTLWQKPSLMVNLIPVKR</sequence>
<evidence type="ECO:0000256" key="14">
    <source>
        <dbReference type="SAM" id="Phobius"/>
    </source>
</evidence>
<dbReference type="GO" id="GO:0009403">
    <property type="term" value="P:toxin biosynthetic process"/>
    <property type="evidence" value="ECO:0007669"/>
    <property type="project" value="UniProtKB-ARBA"/>
</dbReference>
<evidence type="ECO:0000256" key="10">
    <source>
        <dbReference type="ARBA" id="ARBA00023033"/>
    </source>
</evidence>
<feature type="transmembrane region" description="Helical" evidence="14">
    <location>
        <begin position="20"/>
        <end position="39"/>
    </location>
</feature>
<evidence type="ECO:0000256" key="12">
    <source>
        <dbReference type="PIRSR" id="PIRSR602403-1"/>
    </source>
</evidence>
<keyword evidence="6 12" id="KW-0479">Metal-binding</keyword>
<evidence type="ECO:0000256" key="7">
    <source>
        <dbReference type="ARBA" id="ARBA00022989"/>
    </source>
</evidence>
<comment type="subcellular location">
    <subcellularLocation>
        <location evidence="2">Membrane</location>
        <topology evidence="2">Single-pass membrane protein</topology>
    </subcellularLocation>
</comment>
<dbReference type="AlphaFoldDB" id="A0A6A5QLV0"/>
<keyword evidence="4 12" id="KW-0349">Heme</keyword>
<dbReference type="Pfam" id="PF00067">
    <property type="entry name" value="p450"/>
    <property type="match status" value="1"/>
</dbReference>
<dbReference type="GO" id="GO:0004497">
    <property type="term" value="F:monooxygenase activity"/>
    <property type="evidence" value="ECO:0007669"/>
    <property type="project" value="UniProtKB-KW"/>
</dbReference>
<dbReference type="InterPro" id="IPR036396">
    <property type="entry name" value="Cyt_P450_sf"/>
</dbReference>
<reference evidence="15" key="1">
    <citation type="journal article" date="2020" name="Stud. Mycol.">
        <title>101 Dothideomycetes genomes: a test case for predicting lifestyles and emergence of pathogens.</title>
        <authorList>
            <person name="Haridas S."/>
            <person name="Albert R."/>
            <person name="Binder M."/>
            <person name="Bloem J."/>
            <person name="Labutti K."/>
            <person name="Salamov A."/>
            <person name="Andreopoulos B."/>
            <person name="Baker S."/>
            <person name="Barry K."/>
            <person name="Bills G."/>
            <person name="Bluhm B."/>
            <person name="Cannon C."/>
            <person name="Castanera R."/>
            <person name="Culley D."/>
            <person name="Daum C."/>
            <person name="Ezra D."/>
            <person name="Gonzalez J."/>
            <person name="Henrissat B."/>
            <person name="Kuo A."/>
            <person name="Liang C."/>
            <person name="Lipzen A."/>
            <person name="Lutzoni F."/>
            <person name="Magnuson J."/>
            <person name="Mondo S."/>
            <person name="Nolan M."/>
            <person name="Ohm R."/>
            <person name="Pangilinan J."/>
            <person name="Park H.-J."/>
            <person name="Ramirez L."/>
            <person name="Alfaro M."/>
            <person name="Sun H."/>
            <person name="Tritt A."/>
            <person name="Yoshinaga Y."/>
            <person name="Zwiers L.-H."/>
            <person name="Turgeon B."/>
            <person name="Goodwin S."/>
            <person name="Spatafora J."/>
            <person name="Crous P."/>
            <person name="Grigoriev I."/>
        </authorList>
    </citation>
    <scope>NUCLEOTIDE SEQUENCE</scope>
    <source>
        <strain evidence="15">HMLAC05119</strain>
    </source>
</reference>
<comment type="cofactor">
    <cofactor evidence="1 12">
        <name>heme</name>
        <dbReference type="ChEBI" id="CHEBI:30413"/>
    </cofactor>
</comment>
<keyword evidence="11 14" id="KW-0472">Membrane</keyword>
<dbReference type="OrthoDB" id="1470350at2759"/>
<evidence type="ECO:0000256" key="5">
    <source>
        <dbReference type="ARBA" id="ARBA00022692"/>
    </source>
</evidence>
<dbReference type="Proteomes" id="UP000800096">
    <property type="component" value="Unassembled WGS sequence"/>
</dbReference>
<dbReference type="FunFam" id="1.10.630.10:FF:000047">
    <property type="entry name" value="Cytochrome P450 monooxygenase"/>
    <property type="match status" value="1"/>
</dbReference>
<dbReference type="GO" id="GO:0016020">
    <property type="term" value="C:membrane"/>
    <property type="evidence" value="ECO:0007669"/>
    <property type="project" value="UniProtKB-SubCell"/>
</dbReference>
<keyword evidence="7 14" id="KW-1133">Transmembrane helix</keyword>
<dbReference type="PROSITE" id="PS00086">
    <property type="entry name" value="CYTOCHROME_P450"/>
    <property type="match status" value="1"/>
</dbReference>
<keyword evidence="8 13" id="KW-0560">Oxidoreductase</keyword>
<dbReference type="GO" id="GO:0016705">
    <property type="term" value="F:oxidoreductase activity, acting on paired donors, with incorporation or reduction of molecular oxygen"/>
    <property type="evidence" value="ECO:0007669"/>
    <property type="project" value="InterPro"/>
</dbReference>
<evidence type="ECO:0000256" key="2">
    <source>
        <dbReference type="ARBA" id="ARBA00004167"/>
    </source>
</evidence>
<evidence type="ECO:0000313" key="16">
    <source>
        <dbReference type="Proteomes" id="UP000800096"/>
    </source>
</evidence>
<evidence type="ECO:0000256" key="8">
    <source>
        <dbReference type="ARBA" id="ARBA00023002"/>
    </source>
</evidence>
<dbReference type="InterPro" id="IPR001128">
    <property type="entry name" value="Cyt_P450"/>
</dbReference>
<name>A0A6A5QLV0_AMPQU</name>
<dbReference type="InterPro" id="IPR002403">
    <property type="entry name" value="Cyt_P450_E_grp-IV"/>
</dbReference>
<dbReference type="PRINTS" id="PR00465">
    <property type="entry name" value="EP450IV"/>
</dbReference>
<keyword evidence="16" id="KW-1185">Reference proteome</keyword>
<dbReference type="SUPFAM" id="SSF48264">
    <property type="entry name" value="Cytochrome P450"/>
    <property type="match status" value="1"/>
</dbReference>
<evidence type="ECO:0000256" key="1">
    <source>
        <dbReference type="ARBA" id="ARBA00001971"/>
    </source>
</evidence>
<evidence type="ECO:0000256" key="3">
    <source>
        <dbReference type="ARBA" id="ARBA00010617"/>
    </source>
</evidence>
<dbReference type="PANTHER" id="PTHR24305:SF210">
    <property type="entry name" value="CYTOCHROME P450 MONOOXYGENASE ASQL-RELATED"/>
    <property type="match status" value="1"/>
</dbReference>
<evidence type="ECO:0000313" key="15">
    <source>
        <dbReference type="EMBL" id="KAF1916322.1"/>
    </source>
</evidence>
<dbReference type="CDD" id="cd11058">
    <property type="entry name" value="CYP60B-like"/>
    <property type="match status" value="1"/>
</dbReference>
<keyword evidence="9 12" id="KW-0408">Iron</keyword>
<proteinExistence type="inferred from homology"/>
<accession>A0A6A5QLV0</accession>
<dbReference type="GO" id="GO:0020037">
    <property type="term" value="F:heme binding"/>
    <property type="evidence" value="ECO:0007669"/>
    <property type="project" value="InterPro"/>
</dbReference>